<dbReference type="AlphaFoldDB" id="A0A8W8L6Y1"/>
<evidence type="ECO:0000313" key="2">
    <source>
        <dbReference type="Proteomes" id="UP000005408"/>
    </source>
</evidence>
<protein>
    <submittedName>
        <fullName evidence="1">Uncharacterized protein</fullName>
    </submittedName>
</protein>
<proteinExistence type="predicted"/>
<evidence type="ECO:0000313" key="1">
    <source>
        <dbReference type="EnsemblMetazoa" id="G26883.3:cds"/>
    </source>
</evidence>
<accession>A0A8W8L6Y1</accession>
<keyword evidence="2" id="KW-1185">Reference proteome</keyword>
<dbReference type="Proteomes" id="UP000005408">
    <property type="component" value="Unassembled WGS sequence"/>
</dbReference>
<reference evidence="1" key="1">
    <citation type="submission" date="2022-08" db="UniProtKB">
        <authorList>
            <consortium name="EnsemblMetazoa"/>
        </authorList>
    </citation>
    <scope>IDENTIFICATION</scope>
    <source>
        <strain evidence="1">05x7-T-G4-1.051#20</strain>
    </source>
</reference>
<sequence length="73" mass="8076">MNPECDINTRISSLPKDVSSILLAGSYAECPMVQTALTEAFKSPHREVFSPDMHTMVGWCGAVMYGHQPKIYS</sequence>
<name>A0A8W8L6Y1_MAGGI</name>
<organism evidence="1 2">
    <name type="scientific">Magallana gigas</name>
    <name type="common">Pacific oyster</name>
    <name type="synonym">Crassostrea gigas</name>
    <dbReference type="NCBI Taxonomy" id="29159"/>
    <lineage>
        <taxon>Eukaryota</taxon>
        <taxon>Metazoa</taxon>
        <taxon>Spiralia</taxon>
        <taxon>Lophotrochozoa</taxon>
        <taxon>Mollusca</taxon>
        <taxon>Bivalvia</taxon>
        <taxon>Autobranchia</taxon>
        <taxon>Pteriomorphia</taxon>
        <taxon>Ostreida</taxon>
        <taxon>Ostreoidea</taxon>
        <taxon>Ostreidae</taxon>
        <taxon>Magallana</taxon>
    </lineage>
</organism>
<dbReference type="EnsemblMetazoa" id="G26883.3">
    <property type="protein sequence ID" value="G26883.3:cds"/>
    <property type="gene ID" value="G26883"/>
</dbReference>